<feature type="binding site" evidence="8">
    <location>
        <begin position="151"/>
        <end position="154"/>
    </location>
    <ligand>
        <name>ATP</name>
        <dbReference type="ChEBI" id="CHEBI:30616"/>
    </ligand>
</feature>
<dbReference type="InterPro" id="IPR004821">
    <property type="entry name" value="Cyt_trans-like"/>
</dbReference>
<dbReference type="EC" id="6.3.2.1" evidence="8"/>
<evidence type="ECO:0000256" key="2">
    <source>
        <dbReference type="ARBA" id="ARBA00009256"/>
    </source>
</evidence>
<dbReference type="EMBL" id="BAABRR010000002">
    <property type="protein sequence ID" value="GAA5518205.1"/>
    <property type="molecule type" value="Genomic_DNA"/>
</dbReference>
<comment type="caution">
    <text evidence="9">The sequence shown here is derived from an EMBL/GenBank/DDBJ whole genome shotgun (WGS) entry which is preliminary data.</text>
</comment>
<comment type="pathway">
    <text evidence="1 8">Cofactor biosynthesis; (R)-pantothenate biosynthesis; (R)-pantothenate from (R)-pantoate and beta-alanine: step 1/1.</text>
</comment>
<name>A0ABP9WHG3_9MICO</name>
<comment type="subcellular location">
    <subcellularLocation>
        <location evidence="8">Cytoplasm</location>
    </subcellularLocation>
</comment>
<feature type="binding site" evidence="8">
    <location>
        <position position="64"/>
    </location>
    <ligand>
        <name>(R)-pantoate</name>
        <dbReference type="ChEBI" id="CHEBI:15980"/>
    </ligand>
</feature>
<dbReference type="CDD" id="cd00560">
    <property type="entry name" value="PanC"/>
    <property type="match status" value="1"/>
</dbReference>
<keyword evidence="5 8" id="KW-0547">Nucleotide-binding</keyword>
<dbReference type="PANTHER" id="PTHR21299">
    <property type="entry name" value="CYTIDYLATE KINASE/PANTOATE-BETA-ALANINE LIGASE"/>
    <property type="match status" value="1"/>
</dbReference>
<feature type="binding site" evidence="8">
    <location>
        <position position="64"/>
    </location>
    <ligand>
        <name>beta-alanine</name>
        <dbReference type="ChEBI" id="CHEBI:57966"/>
    </ligand>
</feature>
<evidence type="ECO:0000256" key="4">
    <source>
        <dbReference type="ARBA" id="ARBA00022655"/>
    </source>
</evidence>
<comment type="catalytic activity">
    <reaction evidence="7 8">
        <text>(R)-pantoate + beta-alanine + ATP = (R)-pantothenate + AMP + diphosphate + H(+)</text>
        <dbReference type="Rhea" id="RHEA:10912"/>
        <dbReference type="ChEBI" id="CHEBI:15378"/>
        <dbReference type="ChEBI" id="CHEBI:15980"/>
        <dbReference type="ChEBI" id="CHEBI:29032"/>
        <dbReference type="ChEBI" id="CHEBI:30616"/>
        <dbReference type="ChEBI" id="CHEBI:33019"/>
        <dbReference type="ChEBI" id="CHEBI:57966"/>
        <dbReference type="ChEBI" id="CHEBI:456215"/>
        <dbReference type="EC" id="6.3.2.1"/>
    </reaction>
</comment>
<evidence type="ECO:0000256" key="3">
    <source>
        <dbReference type="ARBA" id="ARBA00022598"/>
    </source>
</evidence>
<feature type="active site" description="Proton donor" evidence="8">
    <location>
        <position position="40"/>
    </location>
</feature>
<protein>
    <recommendedName>
        <fullName evidence="8">Pantothenate synthetase</fullName>
        <shortName evidence="8">PS</shortName>
        <ecNumber evidence="8">6.3.2.1</ecNumber>
    </recommendedName>
    <alternativeName>
        <fullName evidence="8">Pantoate--beta-alanine ligase</fullName>
    </alternativeName>
    <alternativeName>
        <fullName evidence="8">Pantoate-activating enzyme</fullName>
    </alternativeName>
</protein>
<proteinExistence type="inferred from homology"/>
<dbReference type="RefSeq" id="WP_286214107.1">
    <property type="nucleotide sequence ID" value="NZ_AP027736.1"/>
</dbReference>
<comment type="miscellaneous">
    <text evidence="8">The reaction proceeds by a bi uni uni bi ping pong mechanism.</text>
</comment>
<evidence type="ECO:0000256" key="6">
    <source>
        <dbReference type="ARBA" id="ARBA00022840"/>
    </source>
</evidence>
<evidence type="ECO:0000313" key="9">
    <source>
        <dbReference type="EMBL" id="GAA5518205.1"/>
    </source>
</evidence>
<keyword evidence="3 8" id="KW-0436">Ligase</keyword>
<feature type="binding site" evidence="8">
    <location>
        <position position="157"/>
    </location>
    <ligand>
        <name>(R)-pantoate</name>
        <dbReference type="ChEBI" id="CHEBI:15980"/>
    </ligand>
</feature>
<dbReference type="Pfam" id="PF02569">
    <property type="entry name" value="Pantoate_ligase"/>
    <property type="match status" value="1"/>
</dbReference>
<evidence type="ECO:0000256" key="5">
    <source>
        <dbReference type="ARBA" id="ARBA00022741"/>
    </source>
</evidence>
<gene>
    <name evidence="8 9" type="primary">panC</name>
    <name evidence="9" type="ORF">Lsed01_00627</name>
</gene>
<dbReference type="Gene3D" id="3.40.50.620">
    <property type="entry name" value="HUPs"/>
    <property type="match status" value="1"/>
</dbReference>
<feature type="binding site" evidence="8">
    <location>
        <begin position="188"/>
        <end position="191"/>
    </location>
    <ligand>
        <name>ATP</name>
        <dbReference type="ChEBI" id="CHEBI:30616"/>
    </ligand>
</feature>
<dbReference type="InterPro" id="IPR003721">
    <property type="entry name" value="Pantoate_ligase"/>
</dbReference>
<keyword evidence="8" id="KW-0963">Cytoplasm</keyword>
<dbReference type="NCBIfam" id="TIGR00125">
    <property type="entry name" value="cyt_tran_rel"/>
    <property type="match status" value="1"/>
</dbReference>
<dbReference type="InterPro" id="IPR042176">
    <property type="entry name" value="Pantoate_ligase_C"/>
</dbReference>
<dbReference type="HAMAP" id="MF_00158">
    <property type="entry name" value="PanC"/>
    <property type="match status" value="1"/>
</dbReference>
<accession>A0ABP9WHG3</accession>
<dbReference type="SUPFAM" id="SSF52374">
    <property type="entry name" value="Nucleotidylyl transferase"/>
    <property type="match status" value="1"/>
</dbReference>
<evidence type="ECO:0000313" key="10">
    <source>
        <dbReference type="Proteomes" id="UP001426770"/>
    </source>
</evidence>
<sequence>MRIVHTAAELRGPAIRPARRAGDRPSRAVVMTMGALHEGHLSLVRAAREAADEVVVTVFVNPLQFDDPADLDRYPRTLEADAALLEPLGVDVVFAPSVEEVYRGWPPVVTVSAGEIGRVFEGEHRPGHFDGVLTVVCKLLGLTQPDLAFFGQKDAQQVIAVRTMVRDLSMPVEVVAVPTVRDADGLALSSRNVFLSPAERTRALILSRALRAADAVARSGGTLAQVVEAGRGTMAEVPEVELDYLDALDPVSAQPLDAGYRGVAVIAVAARVGETRLIDNVVTRIGPLAD</sequence>
<dbReference type="Proteomes" id="UP001426770">
    <property type="component" value="Unassembled WGS sequence"/>
</dbReference>
<comment type="function">
    <text evidence="8">Catalyzes the condensation of pantoate with beta-alanine in an ATP-dependent reaction via a pantoyl-adenylate intermediate.</text>
</comment>
<dbReference type="InterPro" id="IPR014729">
    <property type="entry name" value="Rossmann-like_a/b/a_fold"/>
</dbReference>
<dbReference type="NCBIfam" id="TIGR00018">
    <property type="entry name" value="panC"/>
    <property type="match status" value="1"/>
</dbReference>
<keyword evidence="10" id="KW-1185">Reference proteome</keyword>
<evidence type="ECO:0000256" key="7">
    <source>
        <dbReference type="ARBA" id="ARBA00048258"/>
    </source>
</evidence>
<evidence type="ECO:0000256" key="8">
    <source>
        <dbReference type="HAMAP-Rule" id="MF_00158"/>
    </source>
</evidence>
<dbReference type="Gene3D" id="3.30.1300.10">
    <property type="entry name" value="Pantoate-beta-alanine ligase, C-terminal domain"/>
    <property type="match status" value="1"/>
</dbReference>
<reference evidence="9 10" key="1">
    <citation type="submission" date="2024-02" db="EMBL/GenBank/DDBJ databases">
        <title>Lysinimicrobium sediminis NBRC 112286.</title>
        <authorList>
            <person name="Ichikawa N."/>
            <person name="Katano-Makiyama Y."/>
            <person name="Hidaka K."/>
        </authorList>
    </citation>
    <scope>NUCLEOTIDE SEQUENCE [LARGE SCALE GENOMIC DNA]</scope>
    <source>
        <strain evidence="9 10">NBRC 112286</strain>
    </source>
</reference>
<keyword evidence="4 8" id="KW-0566">Pantothenate biosynthesis</keyword>
<comment type="subunit">
    <text evidence="8">Homodimer.</text>
</comment>
<dbReference type="PANTHER" id="PTHR21299:SF1">
    <property type="entry name" value="PANTOATE--BETA-ALANINE LIGASE"/>
    <property type="match status" value="1"/>
</dbReference>
<organism evidence="9 10">
    <name type="scientific">Demequina sediminis</name>
    <dbReference type="NCBI Taxonomy" id="1930058"/>
    <lineage>
        <taxon>Bacteria</taxon>
        <taxon>Bacillati</taxon>
        <taxon>Actinomycetota</taxon>
        <taxon>Actinomycetes</taxon>
        <taxon>Micrococcales</taxon>
        <taxon>Demequinaceae</taxon>
        <taxon>Demequina</taxon>
    </lineage>
</organism>
<comment type="similarity">
    <text evidence="2 8">Belongs to the pantothenate synthetase family.</text>
</comment>
<keyword evidence="6 8" id="KW-0067">ATP-binding</keyword>
<feature type="binding site" evidence="8">
    <location>
        <position position="180"/>
    </location>
    <ligand>
        <name>ATP</name>
        <dbReference type="ChEBI" id="CHEBI:30616"/>
    </ligand>
</feature>
<feature type="binding site" evidence="8">
    <location>
        <begin position="33"/>
        <end position="40"/>
    </location>
    <ligand>
        <name>ATP</name>
        <dbReference type="ChEBI" id="CHEBI:30616"/>
    </ligand>
</feature>
<evidence type="ECO:0000256" key="1">
    <source>
        <dbReference type="ARBA" id="ARBA00004990"/>
    </source>
</evidence>